<organism evidence="2 3">
    <name type="scientific">Skeletonema marinoi</name>
    <dbReference type="NCBI Taxonomy" id="267567"/>
    <lineage>
        <taxon>Eukaryota</taxon>
        <taxon>Sar</taxon>
        <taxon>Stramenopiles</taxon>
        <taxon>Ochrophyta</taxon>
        <taxon>Bacillariophyta</taxon>
        <taxon>Coscinodiscophyceae</taxon>
        <taxon>Thalassiosirophycidae</taxon>
        <taxon>Thalassiosirales</taxon>
        <taxon>Skeletonemataceae</taxon>
        <taxon>Skeletonema</taxon>
        <taxon>Skeletonema marinoi-dohrnii complex</taxon>
    </lineage>
</organism>
<evidence type="ECO:0000313" key="3">
    <source>
        <dbReference type="Proteomes" id="UP001224775"/>
    </source>
</evidence>
<comment type="caution">
    <text evidence="2">The sequence shown here is derived from an EMBL/GenBank/DDBJ whole genome shotgun (WGS) entry which is preliminary data.</text>
</comment>
<dbReference type="Proteomes" id="UP001224775">
    <property type="component" value="Unassembled WGS sequence"/>
</dbReference>
<reference evidence="2" key="1">
    <citation type="submission" date="2023-06" db="EMBL/GenBank/DDBJ databases">
        <title>Survivors Of The Sea: Transcriptome response of Skeletonema marinoi to long-term dormancy.</title>
        <authorList>
            <person name="Pinder M.I.M."/>
            <person name="Kourtchenko O."/>
            <person name="Robertson E.K."/>
            <person name="Larsson T."/>
            <person name="Maumus F."/>
            <person name="Osuna-Cruz C.M."/>
            <person name="Vancaester E."/>
            <person name="Stenow R."/>
            <person name="Vandepoele K."/>
            <person name="Ploug H."/>
            <person name="Bruchert V."/>
            <person name="Godhe A."/>
            <person name="Topel M."/>
        </authorList>
    </citation>
    <scope>NUCLEOTIDE SEQUENCE</scope>
    <source>
        <strain evidence="2">R05AC</strain>
    </source>
</reference>
<feature type="signal peptide" evidence="1">
    <location>
        <begin position="1"/>
        <end position="20"/>
    </location>
</feature>
<protein>
    <submittedName>
        <fullName evidence="2">Uncharacterized protein</fullName>
    </submittedName>
</protein>
<feature type="chain" id="PRO_5042018615" evidence="1">
    <location>
        <begin position="21"/>
        <end position="101"/>
    </location>
</feature>
<keyword evidence="1" id="KW-0732">Signal</keyword>
<dbReference type="EMBL" id="JATAAI010000026">
    <property type="protein sequence ID" value="KAK1737370.1"/>
    <property type="molecule type" value="Genomic_DNA"/>
</dbReference>
<accession>A0AAD9D936</accession>
<sequence>MTRIYAALLVLAIIVNESSAFTISMVPLLTRLGPFGNHYANQASQNAPSPSPIVVGPTAPQSLVVKPQKFKFEYSDAHMISDYKSEIMEYVYDKSLHRGFV</sequence>
<evidence type="ECO:0000313" key="2">
    <source>
        <dbReference type="EMBL" id="KAK1737370.1"/>
    </source>
</evidence>
<evidence type="ECO:0000256" key="1">
    <source>
        <dbReference type="SAM" id="SignalP"/>
    </source>
</evidence>
<gene>
    <name evidence="2" type="ORF">QTG54_012237</name>
</gene>
<keyword evidence="3" id="KW-1185">Reference proteome</keyword>
<dbReference type="AlphaFoldDB" id="A0AAD9D936"/>
<name>A0AAD9D936_9STRA</name>
<proteinExistence type="predicted"/>